<dbReference type="PANTHER" id="PTHR30387:SF2">
    <property type="entry name" value="MANNONATE DEHYDRATASE"/>
    <property type="match status" value="1"/>
</dbReference>
<keyword evidence="8" id="KW-0408">Iron</keyword>
<comment type="cofactor">
    <cofactor evidence="3">
        <name>Fe(2+)</name>
        <dbReference type="ChEBI" id="CHEBI:29033"/>
    </cofactor>
</comment>
<dbReference type="eggNOG" id="COG1312">
    <property type="taxonomic scope" value="Bacteria"/>
</dbReference>
<dbReference type="Gene3D" id="3.20.20.150">
    <property type="entry name" value="Divalent-metal-dependent TIM barrel enzymes"/>
    <property type="match status" value="1"/>
</dbReference>
<dbReference type="GO" id="GO:0042840">
    <property type="term" value="P:D-glucuronate catabolic process"/>
    <property type="evidence" value="ECO:0007669"/>
    <property type="project" value="TreeGrafter"/>
</dbReference>
<sequence length="337" mass="37756">MINSTCMRRSVMYLGTQVGARDDDDYRVFAQLGLKHICADPPGDPRSWTLSDIERHRDKVESFGLILDMLQLPLPSSPIERASYPDILLAGPDRDRQIDSVCKMIENLAAAGIPAAKYNLNLIGIPRTPMEKGRGGSMNESFRWDKADQAAAPGLAGVLSEDENWERIDYFLERVVPVAESNKVRLACHPHDPYTPPGYKGVTRVLGTVEGLKKFVQMRESPYHGLNFCQGSIGEMLDNPREEIDDIIRWFGTRGKIFNVHFRNISGGKLSFMETFPDEGDMDMVRSVKIYHEVGYQYMLMPDHVPTISGRDPTGVAFAFCYGYIAALLESLNSANT</sequence>
<evidence type="ECO:0000313" key="12">
    <source>
        <dbReference type="Proteomes" id="UP000001596"/>
    </source>
</evidence>
<dbReference type="PANTHER" id="PTHR30387">
    <property type="entry name" value="MANNONATE DEHYDRATASE"/>
    <property type="match status" value="1"/>
</dbReference>
<dbReference type="UniPathway" id="UPA00246"/>
<dbReference type="GO" id="GO:0008927">
    <property type="term" value="F:mannonate dehydratase activity"/>
    <property type="evidence" value="ECO:0007669"/>
    <property type="project" value="UniProtKB-EC"/>
</dbReference>
<name>B9K1G2_ALLAM</name>
<dbReference type="Pfam" id="PF03786">
    <property type="entry name" value="UxuA"/>
    <property type="match status" value="1"/>
</dbReference>
<dbReference type="GO" id="GO:0008198">
    <property type="term" value="F:ferrous iron binding"/>
    <property type="evidence" value="ECO:0007669"/>
    <property type="project" value="TreeGrafter"/>
</dbReference>
<evidence type="ECO:0000256" key="10">
    <source>
        <dbReference type="ARBA" id="ARBA00023239"/>
    </source>
</evidence>
<evidence type="ECO:0000256" key="8">
    <source>
        <dbReference type="ARBA" id="ARBA00023004"/>
    </source>
</evidence>
<evidence type="ECO:0000256" key="1">
    <source>
        <dbReference type="ARBA" id="ARBA00001794"/>
    </source>
</evidence>
<dbReference type="HOGENOM" id="CLU_058621_0_0_5"/>
<evidence type="ECO:0000256" key="2">
    <source>
        <dbReference type="ARBA" id="ARBA00001936"/>
    </source>
</evidence>
<keyword evidence="9" id="KW-0464">Manganese</keyword>
<evidence type="ECO:0000256" key="3">
    <source>
        <dbReference type="ARBA" id="ARBA00001954"/>
    </source>
</evidence>
<accession>B9K1G2</accession>
<evidence type="ECO:0000256" key="5">
    <source>
        <dbReference type="ARBA" id="ARBA00004892"/>
    </source>
</evidence>
<comment type="cofactor">
    <cofactor evidence="2">
        <name>Mn(2+)</name>
        <dbReference type="ChEBI" id="CHEBI:29035"/>
    </cofactor>
</comment>
<evidence type="ECO:0000256" key="4">
    <source>
        <dbReference type="ARBA" id="ARBA00002713"/>
    </source>
</evidence>
<dbReference type="SUPFAM" id="SSF51658">
    <property type="entry name" value="Xylose isomerase-like"/>
    <property type="match status" value="1"/>
</dbReference>
<dbReference type="EMBL" id="CP000634">
    <property type="protein sequence ID" value="ACM38710.1"/>
    <property type="molecule type" value="Genomic_DNA"/>
</dbReference>
<evidence type="ECO:0000313" key="11">
    <source>
        <dbReference type="EMBL" id="ACM38710.1"/>
    </source>
</evidence>
<dbReference type="STRING" id="311402.Avi_5616"/>
<proteinExistence type="inferred from homology"/>
<dbReference type="KEGG" id="avi:Avi_5616"/>
<protein>
    <recommendedName>
        <fullName evidence="7">mannonate dehydratase</fullName>
        <ecNumber evidence="7">4.2.1.8</ecNumber>
    </recommendedName>
</protein>
<dbReference type="InterPro" id="IPR036237">
    <property type="entry name" value="Xyl_isomerase-like_sf"/>
</dbReference>
<keyword evidence="10" id="KW-0456">Lyase</keyword>
<keyword evidence="12" id="KW-1185">Reference proteome</keyword>
<comment type="catalytic activity">
    <reaction evidence="1">
        <text>D-mannonate = 2-dehydro-3-deoxy-D-gluconate + H2O</text>
        <dbReference type="Rhea" id="RHEA:20097"/>
        <dbReference type="ChEBI" id="CHEBI:15377"/>
        <dbReference type="ChEBI" id="CHEBI:17767"/>
        <dbReference type="ChEBI" id="CHEBI:57990"/>
        <dbReference type="EC" id="4.2.1.8"/>
    </reaction>
</comment>
<comment type="similarity">
    <text evidence="6">Belongs to the mannonate dehydratase family.</text>
</comment>
<dbReference type="AlphaFoldDB" id="B9K1G2"/>
<dbReference type="EC" id="4.2.1.8" evidence="7"/>
<evidence type="ECO:0000256" key="9">
    <source>
        <dbReference type="ARBA" id="ARBA00023211"/>
    </source>
</evidence>
<evidence type="ECO:0000256" key="7">
    <source>
        <dbReference type="ARBA" id="ARBA00012927"/>
    </source>
</evidence>
<comment type="pathway">
    <text evidence="5">Carbohydrate metabolism; pentose and glucuronate interconversion.</text>
</comment>
<dbReference type="GO" id="GO:0030145">
    <property type="term" value="F:manganese ion binding"/>
    <property type="evidence" value="ECO:0007669"/>
    <property type="project" value="TreeGrafter"/>
</dbReference>
<reference evidence="11 12" key="1">
    <citation type="journal article" date="2009" name="J. Bacteriol.">
        <title>Genome sequences of three Agrobacterium biovars help elucidate the evolution of multichromosome genomes in bacteria.</title>
        <authorList>
            <person name="Slater S.C."/>
            <person name="Goldman B.S."/>
            <person name="Goodner B."/>
            <person name="Setubal J.C."/>
            <person name="Farrand S.K."/>
            <person name="Nester E.W."/>
            <person name="Burr T.J."/>
            <person name="Banta L."/>
            <person name="Dickerman A.W."/>
            <person name="Paulsen I."/>
            <person name="Otten L."/>
            <person name="Suen G."/>
            <person name="Welch R."/>
            <person name="Almeida N.F."/>
            <person name="Arnold F."/>
            <person name="Burton O.T."/>
            <person name="Du Z."/>
            <person name="Ewing A."/>
            <person name="Godsy E."/>
            <person name="Heisel S."/>
            <person name="Houmiel K.L."/>
            <person name="Jhaveri J."/>
            <person name="Lu J."/>
            <person name="Miller N.M."/>
            <person name="Norton S."/>
            <person name="Chen Q."/>
            <person name="Phoolcharoen W."/>
            <person name="Ohlin V."/>
            <person name="Ondrusek D."/>
            <person name="Pride N."/>
            <person name="Stricklin S.L."/>
            <person name="Sun J."/>
            <person name="Wheeler C."/>
            <person name="Wilson L."/>
            <person name="Zhu H."/>
            <person name="Wood D.W."/>
        </authorList>
    </citation>
    <scope>NUCLEOTIDE SEQUENCE [LARGE SCALE GENOMIC DNA]</scope>
    <source>
        <strain evidence="12">S4 / ATCC BAA-846</strain>
    </source>
</reference>
<gene>
    <name evidence="11" type="primary">uxuA</name>
    <name evidence="11" type="ordered locus">Avi_5616</name>
</gene>
<evidence type="ECO:0000256" key="6">
    <source>
        <dbReference type="ARBA" id="ARBA00007389"/>
    </source>
</evidence>
<organism evidence="11 12">
    <name type="scientific">Allorhizobium ampelinum (strain ATCC BAA-846 / DSM 112012 / S4)</name>
    <name type="common">Agrobacterium vitis (strain S4)</name>
    <dbReference type="NCBI Taxonomy" id="311402"/>
    <lineage>
        <taxon>Bacteria</taxon>
        <taxon>Pseudomonadati</taxon>
        <taxon>Pseudomonadota</taxon>
        <taxon>Alphaproteobacteria</taxon>
        <taxon>Hyphomicrobiales</taxon>
        <taxon>Rhizobiaceae</taxon>
        <taxon>Rhizobium/Agrobacterium group</taxon>
        <taxon>Allorhizobium</taxon>
        <taxon>Allorhizobium ampelinum</taxon>
    </lineage>
</organism>
<dbReference type="InterPro" id="IPR004628">
    <property type="entry name" value="Man_deHydtase"/>
</dbReference>
<dbReference type="Proteomes" id="UP000001596">
    <property type="component" value="Chromosome 2"/>
</dbReference>
<comment type="function">
    <text evidence="4">Catalyzes the dehydration of D-mannonate.</text>
</comment>